<feature type="active site" description="Nucleophile" evidence="4">
    <location>
        <position position="325"/>
    </location>
</feature>
<feature type="binding site" evidence="4">
    <location>
        <position position="206"/>
    </location>
    <ligand>
        <name>S-adenosyl-L-methionine</name>
        <dbReference type="ChEBI" id="CHEBI:59789"/>
    </ligand>
</feature>
<dbReference type="SUPFAM" id="SSF53335">
    <property type="entry name" value="S-adenosyl-L-methionine-dependent methyltransferases"/>
    <property type="match status" value="1"/>
</dbReference>
<keyword evidence="8" id="KW-1185">Reference proteome</keyword>
<evidence type="ECO:0000313" key="8">
    <source>
        <dbReference type="Proteomes" id="UP000007254"/>
    </source>
</evidence>
<dbReference type="InterPro" id="IPR010280">
    <property type="entry name" value="U5_MeTrfase_fam"/>
</dbReference>
<comment type="similarity">
    <text evidence="4">Belongs to the class I-like SAM-binding methyltransferase superfamily. RNA M5U methyltransferase family.</text>
</comment>
<dbReference type="InterPro" id="IPR012340">
    <property type="entry name" value="NA-bd_OB-fold"/>
</dbReference>
<organism evidence="7 8">
    <name type="scientific">Winmispira thermophila (strain ATCC 700085 / DSM 6578 / Z-1203)</name>
    <name type="common">Spirochaeta thermophila</name>
    <dbReference type="NCBI Taxonomy" id="869211"/>
    <lineage>
        <taxon>Bacteria</taxon>
        <taxon>Pseudomonadati</taxon>
        <taxon>Spirochaetota</taxon>
        <taxon>Spirochaetia</taxon>
        <taxon>Winmispirales</taxon>
        <taxon>Winmispiraceae</taxon>
        <taxon>Winmispira</taxon>
    </lineage>
</organism>
<dbReference type="PROSITE" id="PS50926">
    <property type="entry name" value="TRAM"/>
    <property type="match status" value="1"/>
</dbReference>
<proteinExistence type="inferred from homology"/>
<dbReference type="SUPFAM" id="SSF50249">
    <property type="entry name" value="Nucleic acid-binding proteins"/>
    <property type="match status" value="1"/>
</dbReference>
<dbReference type="PANTHER" id="PTHR11061:SF30">
    <property type="entry name" value="TRNA (URACIL(54)-C(5))-METHYLTRANSFERASE"/>
    <property type="match status" value="1"/>
</dbReference>
<feature type="binding site" evidence="4">
    <location>
        <position position="235"/>
    </location>
    <ligand>
        <name>S-adenosyl-L-methionine</name>
        <dbReference type="ChEBI" id="CHEBI:59789"/>
    </ligand>
</feature>
<dbReference type="Gene3D" id="2.40.50.1070">
    <property type="match status" value="2"/>
</dbReference>
<evidence type="ECO:0000259" key="6">
    <source>
        <dbReference type="PROSITE" id="PS50926"/>
    </source>
</evidence>
<dbReference type="InterPro" id="IPR029063">
    <property type="entry name" value="SAM-dependent_MTases_sf"/>
</dbReference>
<feature type="binding site" evidence="4">
    <location>
        <position position="256"/>
    </location>
    <ligand>
        <name>S-adenosyl-L-methionine</name>
        <dbReference type="ChEBI" id="CHEBI:59789"/>
    </ligand>
</feature>
<dbReference type="InterPro" id="IPR030390">
    <property type="entry name" value="MeTrfase_TrmA_AS"/>
</dbReference>
<sequence>MERYVLTVEKLIPGGLGLCRHEGRVVMVPDVVDGEVVEVEVVARHSDYDEGVLVGVREGAAARVAPRCGYYGVCGGCALQHVAYDHQVEVKRGWLEEHLRRAGVGEVPECEVYAGSAYGYRSRVQVQVEGGRPGFLGRDLTHVAVEGCAVAHPACGPAFRREYRIERGKVPFVGWEGRLWGGEEPEEFCVEVGGYVFHGRTDLFFQSNLFGLERLLGWLEGVVPAGDGGEAWDLYAGVGVFSQVLARRGWRPRLVESAVASLGYAEQALGGGAAYVGVSAERFLRGYRGVVPGMVVADPPRGGLSRTVRAFFEGQGVPLLVYISCNTATFARDVAHLVWAGYRLTRLAFFDFYPQTPHMEVAGVLSK</sequence>
<dbReference type="GO" id="GO:0070041">
    <property type="term" value="F:rRNA (uridine-C5-)-methyltransferase activity"/>
    <property type="evidence" value="ECO:0007669"/>
    <property type="project" value="TreeGrafter"/>
</dbReference>
<name>G0GCG0_WINT7</name>
<dbReference type="RefSeq" id="WP_014625355.1">
    <property type="nucleotide sequence ID" value="NC_017583.1"/>
</dbReference>
<dbReference type="AlphaFoldDB" id="G0GCG0"/>
<protein>
    <submittedName>
        <fullName evidence="7">(Uracil-5)-methyltransferase</fullName>
    </submittedName>
</protein>
<evidence type="ECO:0000256" key="4">
    <source>
        <dbReference type="PROSITE-ProRule" id="PRU01024"/>
    </source>
</evidence>
<keyword evidence="1 4" id="KW-0489">Methyltransferase</keyword>
<feature type="binding site" evidence="4">
    <location>
        <position position="298"/>
    </location>
    <ligand>
        <name>S-adenosyl-L-methionine</name>
        <dbReference type="ChEBI" id="CHEBI:59789"/>
    </ligand>
</feature>
<dbReference type="GO" id="GO:0070475">
    <property type="term" value="P:rRNA base methylation"/>
    <property type="evidence" value="ECO:0007669"/>
    <property type="project" value="TreeGrafter"/>
</dbReference>
<reference evidence="7 8" key="1">
    <citation type="submission" date="2011-06" db="EMBL/GenBank/DDBJ databases">
        <title>The complete genome of Spirochaeta thermophila DSM 6578.</title>
        <authorList>
            <consortium name="US DOE Joint Genome Institute (JGI-PGF)"/>
            <person name="Lucas S."/>
            <person name="Lapidus A."/>
            <person name="Bruce D."/>
            <person name="Goodwin L."/>
            <person name="Pitluck S."/>
            <person name="Peters L."/>
            <person name="Kyrpides N."/>
            <person name="Mavromatis K."/>
            <person name="Ivanova N."/>
            <person name="Mikailova N."/>
            <person name="Pagani I."/>
            <person name="Chertkov O."/>
            <person name="Detter J.C."/>
            <person name="Tapia R."/>
            <person name="Han C."/>
            <person name="Land M."/>
            <person name="Hauser L."/>
            <person name="Markowitz V."/>
            <person name="Cheng J.-F."/>
            <person name="Hugenholtz P."/>
            <person name="Woyke T."/>
            <person name="Wu D."/>
            <person name="Spring S."/>
            <person name="Merkhoffer B."/>
            <person name="Schneider S."/>
            <person name="Klenk H.-P."/>
            <person name="Eisen J.A."/>
        </authorList>
    </citation>
    <scope>NUCLEOTIDE SEQUENCE [LARGE SCALE GENOMIC DNA]</scope>
    <source>
        <strain evidence="8">ATCC 700085 / DSM 6578 / Z-1203</strain>
    </source>
</reference>
<dbReference type="InterPro" id="IPR002792">
    <property type="entry name" value="TRAM_dom"/>
</dbReference>
<dbReference type="STRING" id="869211.Spith_1767"/>
<dbReference type="Gene3D" id="3.40.50.150">
    <property type="entry name" value="Vaccinia Virus protein VP39"/>
    <property type="match status" value="2"/>
</dbReference>
<dbReference type="KEGG" id="stq:Spith_1767"/>
<evidence type="ECO:0000313" key="7">
    <source>
        <dbReference type="EMBL" id="AEJ62026.1"/>
    </source>
</evidence>
<accession>G0GCG0</accession>
<feature type="domain" description="TRAM" evidence="6">
    <location>
        <begin position="1"/>
        <end position="55"/>
    </location>
</feature>
<evidence type="ECO:0000256" key="2">
    <source>
        <dbReference type="ARBA" id="ARBA00022679"/>
    </source>
</evidence>
<evidence type="ECO:0000256" key="1">
    <source>
        <dbReference type="ARBA" id="ARBA00022603"/>
    </source>
</evidence>
<feature type="active site" evidence="5">
    <location>
        <position position="325"/>
    </location>
</feature>
<evidence type="ECO:0000256" key="3">
    <source>
        <dbReference type="ARBA" id="ARBA00022691"/>
    </source>
</evidence>
<evidence type="ECO:0000256" key="5">
    <source>
        <dbReference type="PROSITE-ProRule" id="PRU10015"/>
    </source>
</evidence>
<keyword evidence="3 4" id="KW-0949">S-adenosyl-L-methionine</keyword>
<gene>
    <name evidence="7" type="ordered locus">Spith_1767</name>
</gene>
<dbReference type="Gene3D" id="2.40.50.140">
    <property type="entry name" value="Nucleic acid-binding proteins"/>
    <property type="match status" value="1"/>
</dbReference>
<dbReference type="HOGENOM" id="CLU_014689_8_1_12"/>
<dbReference type="Pfam" id="PF05958">
    <property type="entry name" value="tRNA_U5-meth_tr"/>
    <property type="match status" value="1"/>
</dbReference>
<keyword evidence="2 4" id="KW-0808">Transferase</keyword>
<dbReference type="PANTHER" id="PTHR11061">
    <property type="entry name" value="RNA M5U METHYLTRANSFERASE"/>
    <property type="match status" value="1"/>
</dbReference>
<dbReference type="EMBL" id="CP002903">
    <property type="protein sequence ID" value="AEJ62026.1"/>
    <property type="molecule type" value="Genomic_DNA"/>
</dbReference>
<dbReference type="Proteomes" id="UP000007254">
    <property type="component" value="Chromosome"/>
</dbReference>
<dbReference type="PROSITE" id="PS01230">
    <property type="entry name" value="TRMA_1"/>
    <property type="match status" value="1"/>
</dbReference>
<dbReference type="PROSITE" id="PS51687">
    <property type="entry name" value="SAM_MT_RNA_M5U"/>
    <property type="match status" value="1"/>
</dbReference>